<accession>A0ABU3PM31</accession>
<proteinExistence type="predicted"/>
<feature type="signal peptide" evidence="1">
    <location>
        <begin position="1"/>
        <end position="22"/>
    </location>
</feature>
<keyword evidence="3" id="KW-1185">Reference proteome</keyword>
<dbReference type="EMBL" id="JARUHM010000009">
    <property type="protein sequence ID" value="MDT9410895.1"/>
    <property type="molecule type" value="Genomic_DNA"/>
</dbReference>
<feature type="chain" id="PRO_5047494616" evidence="1">
    <location>
        <begin position="23"/>
        <end position="515"/>
    </location>
</feature>
<evidence type="ECO:0000313" key="3">
    <source>
        <dbReference type="Proteomes" id="UP001265983"/>
    </source>
</evidence>
<dbReference type="PROSITE" id="PS51257">
    <property type="entry name" value="PROKAR_LIPOPROTEIN"/>
    <property type="match status" value="1"/>
</dbReference>
<reference evidence="2 3" key="1">
    <citation type="submission" date="2023-03" db="EMBL/GenBank/DDBJ databases">
        <title>Whole genome sequence of the first Corynebacterium rouxii strains isolated in Brazil: a recent member of Corynebacterium diphtheriae complex.</title>
        <authorList>
            <person name="Vieira V."/>
            <person name="Ramos J.N."/>
            <person name="Araujo M.R.B."/>
            <person name="Baio P.V."/>
            <person name="Sant'Anna L.O."/>
            <person name="Veras J.F.C."/>
            <person name="Vieira E.M.D."/>
            <person name="Sousa M.A.B."/>
            <person name="Camargo C.H."/>
            <person name="Sacchi C.T."/>
            <person name="Campos K.R."/>
            <person name="Santos M.B.N."/>
            <person name="Bokermann S."/>
            <person name="Alvim L.B."/>
            <person name="Santos L.S."/>
            <person name="Mattos-Guaraldi A.L."/>
        </authorList>
    </citation>
    <scope>NUCLEOTIDE SEQUENCE [LARGE SCALE GENOMIC DNA]</scope>
    <source>
        <strain evidence="2 3">70862</strain>
    </source>
</reference>
<comment type="caution">
    <text evidence="2">The sequence shown here is derived from an EMBL/GenBank/DDBJ whole genome shotgun (WGS) entry which is preliminary data.</text>
</comment>
<keyword evidence="1" id="KW-0732">Signal</keyword>
<sequence length="515" mass="55974">MKSKASRTWIATVAVITGVAIAMGTSGCTVDTSRRDKVRMALPHAELEQARMDNLTRHVAQNFPREPQVVGEPNDSGVAVSQLLFEKSDTVVVSDREIHHQLRAASIAVVAHAPMLLMDDTDRDAVQAEIGRLGARYILAIGDVGLPKTTGNVKVIPDSGSLTALGKLTSLQFRTQRIDASNALSAVSRLDGTHPTWLLTNRQEKVQASPSDAEVSAFPVQSRRDAGAAPQVIATQESGVAAVATARSYGASVTVMRFPDPRLSVESMRAVAGLSDQPLLALGSQFGTSQQLSERIELGERAPLALPNKTGLVFALRTLRARYLNDSDVSERADIPYGANYVRTIAHPLSSQDQQHWKAWVDAINAQDGFVFIEIDVAHRDADEILDSVEEIVSQSSVGVILRNAAQVCDRSPQSRQKIADRLMYWNSEVIKRNSDQRGVVLEGLDAIRGRVCGISPQELMGLGLAILPARGEHLGEDATVTGQLYRDDWFIAERESFQPTGTLRSPRLGLIIRD</sequence>
<evidence type="ECO:0000256" key="1">
    <source>
        <dbReference type="SAM" id="SignalP"/>
    </source>
</evidence>
<protein>
    <submittedName>
        <fullName evidence="2">Uncharacterized protein</fullName>
    </submittedName>
</protein>
<dbReference type="Proteomes" id="UP001265983">
    <property type="component" value="Unassembled WGS sequence"/>
</dbReference>
<evidence type="ECO:0000313" key="2">
    <source>
        <dbReference type="EMBL" id="MDT9410895.1"/>
    </source>
</evidence>
<gene>
    <name evidence="2" type="ORF">P8T80_05780</name>
</gene>
<name>A0ABU3PM31_9CORY</name>
<organism evidence="2 3">
    <name type="scientific">Corynebacterium rouxii</name>
    <dbReference type="NCBI Taxonomy" id="2719119"/>
    <lineage>
        <taxon>Bacteria</taxon>
        <taxon>Bacillati</taxon>
        <taxon>Actinomycetota</taxon>
        <taxon>Actinomycetes</taxon>
        <taxon>Mycobacteriales</taxon>
        <taxon>Corynebacteriaceae</taxon>
        <taxon>Corynebacterium</taxon>
    </lineage>
</organism>